<evidence type="ECO:0000256" key="7">
    <source>
        <dbReference type="ARBA" id="ARBA00023004"/>
    </source>
</evidence>
<protein>
    <submittedName>
        <fullName evidence="13">Hybrid-cluster NAD(P)-dependent oxidoreductase</fullName>
    </submittedName>
</protein>
<dbReference type="PRINTS" id="PR00410">
    <property type="entry name" value="PHEHYDRXLASE"/>
</dbReference>
<dbReference type="InterPro" id="IPR006058">
    <property type="entry name" value="2Fe2S_fd_BS"/>
</dbReference>
<dbReference type="RefSeq" id="WP_269423237.1">
    <property type="nucleotide sequence ID" value="NZ_JAPWGY010000003.1"/>
</dbReference>
<dbReference type="InterPro" id="IPR012675">
    <property type="entry name" value="Beta-grasp_dom_sf"/>
</dbReference>
<evidence type="ECO:0000256" key="9">
    <source>
        <dbReference type="ARBA" id="ARBA00061434"/>
    </source>
</evidence>
<proteinExistence type="inferred from homology"/>
<feature type="domain" description="2Fe-2S ferredoxin-type" evidence="10">
    <location>
        <begin position="553"/>
        <end position="637"/>
    </location>
</feature>
<comment type="caution">
    <text evidence="13">The sequence shown here is derived from an EMBL/GenBank/DDBJ whole genome shotgun (WGS) entry which is preliminary data.</text>
</comment>
<dbReference type="SUPFAM" id="SSF141673">
    <property type="entry name" value="MOSC N-terminal domain-like"/>
    <property type="match status" value="1"/>
</dbReference>
<dbReference type="CDD" id="cd06215">
    <property type="entry name" value="FNR_iron_sulfur_binding_1"/>
    <property type="match status" value="1"/>
</dbReference>
<accession>A0ABT4LL15</accession>
<dbReference type="PROSITE" id="PS51085">
    <property type="entry name" value="2FE2S_FER_2"/>
    <property type="match status" value="1"/>
</dbReference>
<comment type="cofactor">
    <cofactor evidence="1">
        <name>FAD</name>
        <dbReference type="ChEBI" id="CHEBI:57692"/>
    </cofactor>
</comment>
<evidence type="ECO:0000256" key="6">
    <source>
        <dbReference type="ARBA" id="ARBA00023002"/>
    </source>
</evidence>
<feature type="domain" description="MOSC" evidence="11">
    <location>
        <begin position="117"/>
        <end position="266"/>
    </location>
</feature>
<dbReference type="PANTHER" id="PTHR47354:SF6">
    <property type="entry name" value="NADH OXIDOREDUCTASE HCR"/>
    <property type="match status" value="1"/>
</dbReference>
<dbReference type="SUPFAM" id="SSF50800">
    <property type="entry name" value="PK beta-barrel domain-like"/>
    <property type="match status" value="1"/>
</dbReference>
<evidence type="ECO:0000256" key="2">
    <source>
        <dbReference type="ARBA" id="ARBA00022630"/>
    </source>
</evidence>
<keyword evidence="6" id="KW-0560">Oxidoreductase</keyword>
<gene>
    <name evidence="13" type="ORF">O4H49_09725</name>
</gene>
<evidence type="ECO:0000313" key="14">
    <source>
        <dbReference type="Proteomes" id="UP001069802"/>
    </source>
</evidence>
<dbReference type="PROSITE" id="PS00197">
    <property type="entry name" value="2FE2S_FER_1"/>
    <property type="match status" value="1"/>
</dbReference>
<keyword evidence="8" id="KW-0411">Iron-sulfur</keyword>
<dbReference type="InterPro" id="IPR001433">
    <property type="entry name" value="OxRdtase_FAD/NAD-bd"/>
</dbReference>
<dbReference type="PROSITE" id="PS51340">
    <property type="entry name" value="MOSC"/>
    <property type="match status" value="1"/>
</dbReference>
<evidence type="ECO:0000256" key="3">
    <source>
        <dbReference type="ARBA" id="ARBA00022714"/>
    </source>
</evidence>
<name>A0ABT4LL15_9PROT</name>
<dbReference type="EMBL" id="JAPWGY010000003">
    <property type="protein sequence ID" value="MCZ4281056.1"/>
    <property type="molecule type" value="Genomic_DNA"/>
</dbReference>
<reference evidence="13" key="1">
    <citation type="submission" date="2022-12" db="EMBL/GenBank/DDBJ databases">
        <title>Bacterial isolates from different developmental stages of Nematostella vectensis.</title>
        <authorList>
            <person name="Fraune S."/>
        </authorList>
    </citation>
    <scope>NUCLEOTIDE SEQUENCE</scope>
    <source>
        <strain evidence="13">G21630-S1</strain>
    </source>
</reference>
<dbReference type="SUPFAM" id="SSF63380">
    <property type="entry name" value="Riboflavin synthase domain-like"/>
    <property type="match status" value="1"/>
</dbReference>
<keyword evidence="4" id="KW-0479">Metal-binding</keyword>
<dbReference type="InterPro" id="IPR008333">
    <property type="entry name" value="Cbr1-like_FAD-bd_dom"/>
</dbReference>
<feature type="domain" description="FAD-binding FR-type" evidence="12">
    <location>
        <begin position="299"/>
        <end position="402"/>
    </location>
</feature>
<dbReference type="Gene3D" id="3.10.20.30">
    <property type="match status" value="1"/>
</dbReference>
<keyword evidence="5" id="KW-0274">FAD</keyword>
<dbReference type="CDD" id="cd00207">
    <property type="entry name" value="fer2"/>
    <property type="match status" value="1"/>
</dbReference>
<dbReference type="Gene3D" id="2.40.30.10">
    <property type="entry name" value="Translation factors"/>
    <property type="match status" value="1"/>
</dbReference>
<keyword evidence="7" id="KW-0408">Iron</keyword>
<dbReference type="SUPFAM" id="SSF54292">
    <property type="entry name" value="2Fe-2S ferredoxin-like"/>
    <property type="match status" value="1"/>
</dbReference>
<dbReference type="Pfam" id="PF03473">
    <property type="entry name" value="MOSC"/>
    <property type="match status" value="1"/>
</dbReference>
<comment type="similarity">
    <text evidence="9">In the N-terminal section; belongs to the FAD-binding oxidoreductase type 6 family.</text>
</comment>
<dbReference type="Pfam" id="PF00175">
    <property type="entry name" value="NAD_binding_1"/>
    <property type="match status" value="1"/>
</dbReference>
<dbReference type="InterPro" id="IPR039261">
    <property type="entry name" value="FNR_nucleotide-bd"/>
</dbReference>
<evidence type="ECO:0000259" key="11">
    <source>
        <dbReference type="PROSITE" id="PS51340"/>
    </source>
</evidence>
<evidence type="ECO:0000259" key="12">
    <source>
        <dbReference type="PROSITE" id="PS51384"/>
    </source>
</evidence>
<dbReference type="InterPro" id="IPR017927">
    <property type="entry name" value="FAD-bd_FR_type"/>
</dbReference>
<evidence type="ECO:0000313" key="13">
    <source>
        <dbReference type="EMBL" id="MCZ4281056.1"/>
    </source>
</evidence>
<dbReference type="InterPro" id="IPR050415">
    <property type="entry name" value="MRET"/>
</dbReference>
<dbReference type="Gene3D" id="3.40.50.80">
    <property type="entry name" value="Nucleotide-binding domain of ferredoxin-NADP reductase (FNR) module"/>
    <property type="match status" value="1"/>
</dbReference>
<dbReference type="InterPro" id="IPR017938">
    <property type="entry name" value="Riboflavin_synthase-like_b-brl"/>
</dbReference>
<dbReference type="Pfam" id="PF03476">
    <property type="entry name" value="MOSC_N"/>
    <property type="match status" value="1"/>
</dbReference>
<dbReference type="InterPro" id="IPR005302">
    <property type="entry name" value="MoCF_Sase_C"/>
</dbReference>
<evidence type="ECO:0000256" key="8">
    <source>
        <dbReference type="ARBA" id="ARBA00023014"/>
    </source>
</evidence>
<evidence type="ECO:0000256" key="1">
    <source>
        <dbReference type="ARBA" id="ARBA00001974"/>
    </source>
</evidence>
<evidence type="ECO:0000259" key="10">
    <source>
        <dbReference type="PROSITE" id="PS51085"/>
    </source>
</evidence>
<keyword evidence="2" id="KW-0285">Flavoprotein</keyword>
<evidence type="ECO:0000256" key="5">
    <source>
        <dbReference type="ARBA" id="ARBA00022827"/>
    </source>
</evidence>
<dbReference type="Pfam" id="PF00111">
    <property type="entry name" value="Fer2"/>
    <property type="match status" value="1"/>
</dbReference>
<dbReference type="InterPro" id="IPR001041">
    <property type="entry name" value="2Fe-2S_ferredoxin-type"/>
</dbReference>
<sequence>MSPAIVSNLIIYPVKSTAGLSLPQAELLTSGLVGDRRYLITKPDGTFVTGRTHPKITSIRSNYHGEILRLTQEDMIDLVLDPAGFSESYLDTSVWGTELIGQICGDKADDWISTVLGEPLRLLYFGNRSERYIKQHPDCDVSFADGYPLLLIGDSSLAHLNNRLPAPVSMANFRPNITVSGSPAFEEDGWSLIRIGDVRFELPKACARCVFTTVDPHAHVADKTLEPLRTLTSYRQRQNSRDVLFGENMIPLNSGSIRIGDPVEVLKTKTRPVYIDNWLPSASRLSQQMKPPAAKDFLNSPVLLRCVQIIQETHDIRTFKFIADPQQRFDYKAGQFLTLFVPIDGKVVSRCYTISSSPSRPDSLTITVKRVTGGKVSNWLHDHLAIGSTLEAQGPSGQFHLQENQPRQLLLLSGGSGITPMLSMLRFITDNALDFDIHFHHSARRNCDLVSWQELTLLARQVPGLKLSFNTSQEKPDTSHSNKVFEGRLTRDKLIEVCPDLLERSIFVCGPDAFMKTAQEDLRILGLPDDQYEQESFSIVPLAPPEDARGESYKIHFTKSGVTTEIKGNQTVLTVAEASGIDAPYSCRGGICGTCKQLLVSGSIAAPNAMGLSNEEVDTGFFLPCCSFPRSDLSVDI</sequence>
<dbReference type="InterPro" id="IPR036010">
    <property type="entry name" value="2Fe-2S_ferredoxin-like_sf"/>
</dbReference>
<keyword evidence="3" id="KW-0001">2Fe-2S</keyword>
<dbReference type="SUPFAM" id="SSF52343">
    <property type="entry name" value="Ferredoxin reductase-like, C-terminal NADP-linked domain"/>
    <property type="match status" value="1"/>
</dbReference>
<dbReference type="PROSITE" id="PS51384">
    <property type="entry name" value="FAD_FR"/>
    <property type="match status" value="1"/>
</dbReference>
<dbReference type="InterPro" id="IPR005303">
    <property type="entry name" value="MOCOS_middle"/>
</dbReference>
<dbReference type="Proteomes" id="UP001069802">
    <property type="component" value="Unassembled WGS sequence"/>
</dbReference>
<dbReference type="InterPro" id="IPR011037">
    <property type="entry name" value="Pyrv_Knase-like_insert_dom_sf"/>
</dbReference>
<dbReference type="Pfam" id="PF00970">
    <property type="entry name" value="FAD_binding_6"/>
    <property type="match status" value="1"/>
</dbReference>
<organism evidence="13 14">
    <name type="scientific">Kiloniella laminariae</name>
    <dbReference type="NCBI Taxonomy" id="454162"/>
    <lineage>
        <taxon>Bacteria</taxon>
        <taxon>Pseudomonadati</taxon>
        <taxon>Pseudomonadota</taxon>
        <taxon>Alphaproteobacteria</taxon>
        <taxon>Rhodospirillales</taxon>
        <taxon>Kiloniellaceae</taxon>
        <taxon>Kiloniella</taxon>
    </lineage>
</organism>
<keyword evidence="14" id="KW-1185">Reference proteome</keyword>
<dbReference type="PANTHER" id="PTHR47354">
    <property type="entry name" value="NADH OXIDOREDUCTASE HCR"/>
    <property type="match status" value="1"/>
</dbReference>
<evidence type="ECO:0000256" key="4">
    <source>
        <dbReference type="ARBA" id="ARBA00022723"/>
    </source>
</evidence>